<evidence type="ECO:0000259" key="7">
    <source>
        <dbReference type="PROSITE" id="PS50048"/>
    </source>
</evidence>
<dbReference type="InterPro" id="IPR036864">
    <property type="entry name" value="Zn2-C6_fun-type_DNA-bd_sf"/>
</dbReference>
<gene>
    <name evidence="8" type="ORF">C8Q69DRAFT_482250</name>
</gene>
<keyword evidence="5" id="KW-0539">Nucleus</keyword>
<dbReference type="InterPro" id="IPR051127">
    <property type="entry name" value="Fungal_SecMet_Regulators"/>
</dbReference>
<dbReference type="SUPFAM" id="SSF57701">
    <property type="entry name" value="Zn2/Cys6 DNA-binding domain"/>
    <property type="match status" value="1"/>
</dbReference>
<feature type="domain" description="Zn(2)-C6 fungal-type" evidence="7">
    <location>
        <begin position="31"/>
        <end position="60"/>
    </location>
</feature>
<evidence type="ECO:0000256" key="4">
    <source>
        <dbReference type="ARBA" id="ARBA00023163"/>
    </source>
</evidence>
<keyword evidence="3" id="KW-0238">DNA-binding</keyword>
<dbReference type="GO" id="GO:0000978">
    <property type="term" value="F:RNA polymerase II cis-regulatory region sequence-specific DNA binding"/>
    <property type="evidence" value="ECO:0007669"/>
    <property type="project" value="TreeGrafter"/>
</dbReference>
<dbReference type="Gene3D" id="4.10.240.10">
    <property type="entry name" value="Zn(2)-C6 fungal-type DNA-binding domain"/>
    <property type="match status" value="1"/>
</dbReference>
<reference evidence="8 9" key="1">
    <citation type="journal article" date="2018" name="Front. Microbiol.">
        <title>Genomic and genetic insights into a cosmopolitan fungus, Paecilomyces variotii (Eurotiales).</title>
        <authorList>
            <person name="Urquhart A.S."/>
            <person name="Mondo S.J."/>
            <person name="Makela M.R."/>
            <person name="Hane J.K."/>
            <person name="Wiebenga A."/>
            <person name="He G."/>
            <person name="Mihaltcheva S."/>
            <person name="Pangilinan J."/>
            <person name="Lipzen A."/>
            <person name="Barry K."/>
            <person name="de Vries R.P."/>
            <person name="Grigoriev I.V."/>
            <person name="Idnurm A."/>
        </authorList>
    </citation>
    <scope>NUCLEOTIDE SEQUENCE [LARGE SCALE GENOMIC DNA]</scope>
    <source>
        <strain evidence="8 9">CBS 101075</strain>
    </source>
</reference>
<dbReference type="InterPro" id="IPR007219">
    <property type="entry name" value="XnlR_reg_dom"/>
</dbReference>
<dbReference type="PANTHER" id="PTHR47424">
    <property type="entry name" value="REGULATORY PROTEIN GAL4"/>
    <property type="match status" value="1"/>
</dbReference>
<dbReference type="Pfam" id="PF00172">
    <property type="entry name" value="Zn_clus"/>
    <property type="match status" value="1"/>
</dbReference>
<evidence type="ECO:0000256" key="6">
    <source>
        <dbReference type="SAM" id="MobiDB-lite"/>
    </source>
</evidence>
<dbReference type="PROSITE" id="PS00463">
    <property type="entry name" value="ZN2_CY6_FUNGAL_1"/>
    <property type="match status" value="1"/>
</dbReference>
<proteinExistence type="predicted"/>
<dbReference type="SMART" id="SM00066">
    <property type="entry name" value="GAL4"/>
    <property type="match status" value="1"/>
</dbReference>
<dbReference type="PROSITE" id="PS50048">
    <property type="entry name" value="ZN2_CY6_FUNGAL_2"/>
    <property type="match status" value="1"/>
</dbReference>
<evidence type="ECO:0000256" key="5">
    <source>
        <dbReference type="ARBA" id="ARBA00023242"/>
    </source>
</evidence>
<dbReference type="EMBL" id="RCNU01000019">
    <property type="protein sequence ID" value="RWQ91541.1"/>
    <property type="molecule type" value="Genomic_DNA"/>
</dbReference>
<dbReference type="InterPro" id="IPR001138">
    <property type="entry name" value="Zn2Cys6_DnaBD"/>
</dbReference>
<dbReference type="STRING" id="264951.A0A443HI78"/>
<dbReference type="GO" id="GO:0005634">
    <property type="term" value="C:nucleus"/>
    <property type="evidence" value="ECO:0007669"/>
    <property type="project" value="TreeGrafter"/>
</dbReference>
<dbReference type="AlphaFoldDB" id="A0A443HI78"/>
<evidence type="ECO:0000256" key="1">
    <source>
        <dbReference type="ARBA" id="ARBA00022723"/>
    </source>
</evidence>
<evidence type="ECO:0000313" key="9">
    <source>
        <dbReference type="Proteomes" id="UP000283841"/>
    </source>
</evidence>
<dbReference type="Pfam" id="PF04082">
    <property type="entry name" value="Fungal_trans"/>
    <property type="match status" value="1"/>
</dbReference>
<keyword evidence="9" id="KW-1185">Reference proteome</keyword>
<dbReference type="GO" id="GO:0008270">
    <property type="term" value="F:zinc ion binding"/>
    <property type="evidence" value="ECO:0007669"/>
    <property type="project" value="InterPro"/>
</dbReference>
<dbReference type="GO" id="GO:0006351">
    <property type="term" value="P:DNA-templated transcription"/>
    <property type="evidence" value="ECO:0007669"/>
    <property type="project" value="InterPro"/>
</dbReference>
<dbReference type="GeneID" id="39600919"/>
<protein>
    <submittedName>
        <fullName evidence="8">C6 transcription factor</fullName>
    </submittedName>
</protein>
<keyword evidence="2" id="KW-0805">Transcription regulation</keyword>
<dbReference type="GO" id="GO:0000435">
    <property type="term" value="P:positive regulation of transcription from RNA polymerase II promoter by galactose"/>
    <property type="evidence" value="ECO:0007669"/>
    <property type="project" value="TreeGrafter"/>
</dbReference>
<keyword evidence="1" id="KW-0479">Metal-binding</keyword>
<dbReference type="GO" id="GO:0000981">
    <property type="term" value="F:DNA-binding transcription factor activity, RNA polymerase II-specific"/>
    <property type="evidence" value="ECO:0007669"/>
    <property type="project" value="InterPro"/>
</dbReference>
<dbReference type="CDD" id="cd00067">
    <property type="entry name" value="GAL4"/>
    <property type="match status" value="1"/>
</dbReference>
<sequence>MEHRSSPGPAVRTASNEAVRKRPKQQRAAQACERCRFKKYKCDEQYPCSRCRKSKRECVYAGDYHQRESSRSASYIRELEDKVAALTSQLQIIQSQRDHPSDGVPTSMETASDPDINAILTPRSSERRAAYASSPSPVFNDVTSESLDEEISGVNEHTNSIEFYGNSSSAAFLGYLQNACRPQLKEYLHHGRAADSPSSLISTLHNPGFSLRKQTLLPRHQNFYFEQAHVFMEGYFENLNLLHPLIDKEDFSARVHDLWFGRDRTPEPSFLALYLSLLSLGALTRVWDESQLSGMTRFEWSRKLFSEAQMCLKELGFSNDLETVQCLYLMSKICQNELNPNLAYMYLGLAIRTCLSAGFNRETRDPKSQRSQSISKMWWGLYSLEIEMSFALGRPDTLGMDEYHNRILPERDDSEYAIVTWMVDFARIIRRVSVKVYHSKAPLQDKLQLSSKIERQLDAWLSGLPHKIRPDVLAERQSFTSLKDPKWARRQRLVLCVRYHNVKMLLFRPFLAHAARNPEHTSAELEAAVSKCLSSAEKTIDIIHDTYTMHTFFRCWWYNVTYVMFATAIILLRITTIGSSTETDRLVGHVHKAVEILAAMDESIVARRSIEIINHHLREIRASAADSVGNTHIHDQSYTTVPQTDPIEMLLPELRYGLGLPDYTFEAMAGLFDNLSDFPIMNEQGI</sequence>
<evidence type="ECO:0000256" key="3">
    <source>
        <dbReference type="ARBA" id="ARBA00023125"/>
    </source>
</evidence>
<feature type="region of interest" description="Disordered" evidence="6">
    <location>
        <begin position="94"/>
        <end position="114"/>
    </location>
</feature>
<feature type="region of interest" description="Disordered" evidence="6">
    <location>
        <begin position="1"/>
        <end position="27"/>
    </location>
</feature>
<dbReference type="VEuPathDB" id="FungiDB:C8Q69DRAFT_482250"/>
<evidence type="ECO:0000256" key="2">
    <source>
        <dbReference type="ARBA" id="ARBA00023015"/>
    </source>
</evidence>
<organism evidence="8 9">
    <name type="scientific">Byssochlamys spectabilis</name>
    <name type="common">Paecilomyces variotii</name>
    <dbReference type="NCBI Taxonomy" id="264951"/>
    <lineage>
        <taxon>Eukaryota</taxon>
        <taxon>Fungi</taxon>
        <taxon>Dikarya</taxon>
        <taxon>Ascomycota</taxon>
        <taxon>Pezizomycotina</taxon>
        <taxon>Eurotiomycetes</taxon>
        <taxon>Eurotiomycetidae</taxon>
        <taxon>Eurotiales</taxon>
        <taxon>Thermoascaceae</taxon>
        <taxon>Paecilomyces</taxon>
    </lineage>
</organism>
<dbReference type="Proteomes" id="UP000283841">
    <property type="component" value="Unassembled WGS sequence"/>
</dbReference>
<dbReference type="CDD" id="cd12148">
    <property type="entry name" value="fungal_TF_MHR"/>
    <property type="match status" value="1"/>
</dbReference>
<evidence type="ECO:0000313" key="8">
    <source>
        <dbReference type="EMBL" id="RWQ91541.1"/>
    </source>
</evidence>
<dbReference type="SMART" id="SM00906">
    <property type="entry name" value="Fungal_trans"/>
    <property type="match status" value="1"/>
</dbReference>
<comment type="caution">
    <text evidence="8">The sequence shown here is derived from an EMBL/GenBank/DDBJ whole genome shotgun (WGS) entry which is preliminary data.</text>
</comment>
<keyword evidence="4" id="KW-0804">Transcription</keyword>
<accession>A0A443HI78</accession>
<dbReference type="RefSeq" id="XP_028481186.1">
    <property type="nucleotide sequence ID" value="XM_028631642.1"/>
</dbReference>
<dbReference type="PANTHER" id="PTHR47424:SF15">
    <property type="entry name" value="ZN(II)2CYS6 TRANSCRIPTION FACTOR (EUROFUNG)"/>
    <property type="match status" value="1"/>
</dbReference>
<name>A0A443HI78_BYSSP</name>